<dbReference type="EMBL" id="CP015901">
    <property type="protein sequence ID" value="ARE23695.1"/>
    <property type="molecule type" value="Genomic_DNA"/>
</dbReference>
<reference evidence="1 2" key="1">
    <citation type="journal article" date="2017" name="BMC Genomics">
        <title>Comparative and functional genomics of the Lactococcus lactis taxon; insights into evolution and niche adaptation.</title>
        <authorList>
            <person name="Kelleher P."/>
            <person name="Bottacini F."/>
            <person name="Mahony J."/>
            <person name="Kilcawley K.N."/>
            <person name="van Sinderen D."/>
        </authorList>
    </citation>
    <scope>NUCLEOTIDE SEQUENCE [LARGE SCALE GENOMIC DNA]</scope>
    <source>
        <strain evidence="1 2">JM3</strain>
    </source>
</reference>
<organism evidence="1 2">
    <name type="scientific">Lactococcus lactis subsp. cremoris</name>
    <name type="common">Streptococcus cremoris</name>
    <dbReference type="NCBI Taxonomy" id="1359"/>
    <lineage>
        <taxon>Bacteria</taxon>
        <taxon>Bacillati</taxon>
        <taxon>Bacillota</taxon>
        <taxon>Bacilli</taxon>
        <taxon>Lactobacillales</taxon>
        <taxon>Streptococcaceae</taxon>
        <taxon>Lactococcus</taxon>
    </lineage>
</organism>
<sequence>MDNFKLNEALLFTADYFNKSNHNLGKPVFLHTIKIMHLAIQLGYNEIVVLSSGYQVMAK</sequence>
<accession>A0AA34XL92</accession>
<gene>
    <name evidence="1" type="ORF">LLJM3_1511</name>
</gene>
<proteinExistence type="predicted"/>
<name>A0AA34XL92_LACLC</name>
<evidence type="ECO:0000313" key="2">
    <source>
        <dbReference type="Proteomes" id="UP000192161"/>
    </source>
</evidence>
<protein>
    <submittedName>
        <fullName evidence="1">Uncharacterized protein</fullName>
    </submittedName>
</protein>
<dbReference type="Proteomes" id="UP000192161">
    <property type="component" value="Chromosome"/>
</dbReference>
<evidence type="ECO:0000313" key="1">
    <source>
        <dbReference type="EMBL" id="ARE23695.1"/>
    </source>
</evidence>
<dbReference type="RefSeq" id="WP_011676450.1">
    <property type="nucleotide sequence ID" value="NZ_CP015901.2"/>
</dbReference>
<dbReference type="AlphaFoldDB" id="A0AA34XL92"/>